<reference evidence="1 2" key="1">
    <citation type="submission" date="2015-09" db="EMBL/GenBank/DDBJ databases">
        <title>Genome Sequences of Mycobacterium immunogenum Isolates, Recuperated from a Chloraminated Drinking Water Distribution System Simulator Subjected to Episodes of Nitrification.</title>
        <authorList>
            <person name="Gomez-Alvarez V."/>
            <person name="Revetta R.P."/>
        </authorList>
    </citation>
    <scope>NUCLEOTIDE SEQUENCE [LARGE SCALE GENOMIC DNA]</scope>
    <source>
        <strain evidence="1 2">H076</strain>
    </source>
</reference>
<gene>
    <name evidence="1" type="ORF">AN912_11490</name>
</gene>
<protein>
    <submittedName>
        <fullName evidence="1">Uncharacterized protein</fullName>
    </submittedName>
</protein>
<name>A0ABR5LTE3_9MYCO</name>
<dbReference type="EMBL" id="LJFS01000011">
    <property type="protein sequence ID" value="KPG34348.1"/>
    <property type="molecule type" value="Genomic_DNA"/>
</dbReference>
<comment type="caution">
    <text evidence="1">The sequence shown here is derived from an EMBL/GenBank/DDBJ whole genome shotgun (WGS) entry which is preliminary data.</text>
</comment>
<keyword evidence="2" id="KW-1185">Reference proteome</keyword>
<accession>A0ABR5LTE3</accession>
<proteinExistence type="predicted"/>
<evidence type="ECO:0000313" key="1">
    <source>
        <dbReference type="EMBL" id="KPG34348.1"/>
    </source>
</evidence>
<dbReference type="Proteomes" id="UP000037962">
    <property type="component" value="Unassembled WGS sequence"/>
</dbReference>
<sequence length="74" mass="8126">MSLSVDLTVNGLLVGHVEVNCVEWSDYTDTRGYEYSVTSSDRAEPASGRVDHYHRDGALALVHKVLADYLGVSK</sequence>
<evidence type="ECO:0000313" key="2">
    <source>
        <dbReference type="Proteomes" id="UP000037962"/>
    </source>
</evidence>
<organism evidence="1 2">
    <name type="scientific">Mycobacteroides immunogenum</name>
    <dbReference type="NCBI Taxonomy" id="83262"/>
    <lineage>
        <taxon>Bacteria</taxon>
        <taxon>Bacillati</taxon>
        <taxon>Actinomycetota</taxon>
        <taxon>Actinomycetes</taxon>
        <taxon>Mycobacteriales</taxon>
        <taxon>Mycobacteriaceae</taxon>
        <taxon>Mycobacteroides</taxon>
    </lineage>
</organism>